<dbReference type="Pfam" id="PF01476">
    <property type="entry name" value="LysM"/>
    <property type="match status" value="1"/>
</dbReference>
<evidence type="ECO:0000313" key="3">
    <source>
        <dbReference type="EMBL" id="SMC46719.1"/>
    </source>
</evidence>
<sequence>MKKTTGILVFIFLMLLPMAGSATSAIPETEMVETDRGPVFYYTVKKGDTLWDLSQKFYNSQWVWPGLWEMNDQIKNPHQIYPGDKIRIYLAEEPASPAPPPVPRTAHLKTASIPMAPPEKIPEPAPLTHGESIQNLSFIKEDATAPLGHILMAENNGDLLSNGDTVFITPVNKNTFIPGNRYHIFSTRKVTAQYDKIKFNGVKHQVKGTLTILESKNTFTRGVIDKVFRPAEPGDPIMAYFPLEKQIIPNHTPHAVDARIICAQDDNELLGEGSIAFMDAGIRNNVKPGDIYTLYSTQTRPSSSLFKKPPPLPPLKNGTLMVLHTEATAATVKILSTNTEVLINDLVK</sequence>
<accession>A0A1W1ZE37</accession>
<dbReference type="PROSITE" id="PS51782">
    <property type="entry name" value="LYSM"/>
    <property type="match status" value="1"/>
</dbReference>
<dbReference type="AlphaFoldDB" id="A0A1W1ZE37"/>
<dbReference type="RefSeq" id="WP_139795685.1">
    <property type="nucleotide sequence ID" value="NZ_FWXY01000002.1"/>
</dbReference>
<feature type="signal peptide" evidence="1">
    <location>
        <begin position="1"/>
        <end position="24"/>
    </location>
</feature>
<dbReference type="PANTHER" id="PTHR34700:SF4">
    <property type="entry name" value="PHAGE-LIKE ELEMENT PBSX PROTEIN XKDP"/>
    <property type="match status" value="1"/>
</dbReference>
<organism evidence="3 4">
    <name type="scientific">Desulfocicer vacuolatum DSM 3385</name>
    <dbReference type="NCBI Taxonomy" id="1121400"/>
    <lineage>
        <taxon>Bacteria</taxon>
        <taxon>Pseudomonadati</taxon>
        <taxon>Thermodesulfobacteriota</taxon>
        <taxon>Desulfobacteria</taxon>
        <taxon>Desulfobacterales</taxon>
        <taxon>Desulfobacteraceae</taxon>
        <taxon>Desulfocicer</taxon>
    </lineage>
</organism>
<feature type="chain" id="PRO_5013388973" evidence="1">
    <location>
        <begin position="25"/>
        <end position="348"/>
    </location>
</feature>
<dbReference type="STRING" id="1121400.SAMN02746065_102234"/>
<reference evidence="3 4" key="1">
    <citation type="submission" date="2017-04" db="EMBL/GenBank/DDBJ databases">
        <authorList>
            <person name="Afonso C.L."/>
            <person name="Miller P.J."/>
            <person name="Scott M.A."/>
            <person name="Spackman E."/>
            <person name="Goraichik I."/>
            <person name="Dimitrov K.M."/>
            <person name="Suarez D.L."/>
            <person name="Swayne D.E."/>
        </authorList>
    </citation>
    <scope>NUCLEOTIDE SEQUENCE [LARGE SCALE GENOMIC DNA]</scope>
    <source>
        <strain evidence="3 4">DSM 3385</strain>
    </source>
</reference>
<evidence type="ECO:0000256" key="1">
    <source>
        <dbReference type="SAM" id="SignalP"/>
    </source>
</evidence>
<dbReference type="EMBL" id="FWXY01000002">
    <property type="protein sequence ID" value="SMC46719.1"/>
    <property type="molecule type" value="Genomic_DNA"/>
</dbReference>
<dbReference type="SUPFAM" id="SSF54106">
    <property type="entry name" value="LysM domain"/>
    <property type="match status" value="1"/>
</dbReference>
<keyword evidence="4" id="KW-1185">Reference proteome</keyword>
<dbReference type="PANTHER" id="PTHR34700">
    <property type="entry name" value="POTASSIUM BINDING PROTEIN KBP"/>
    <property type="match status" value="1"/>
</dbReference>
<protein>
    <submittedName>
        <fullName evidence="3">LysM domain-containing protein</fullName>
    </submittedName>
</protein>
<dbReference type="InterPro" id="IPR052196">
    <property type="entry name" value="Bact_Kbp"/>
</dbReference>
<dbReference type="SMART" id="SM00257">
    <property type="entry name" value="LysM"/>
    <property type="match status" value="1"/>
</dbReference>
<dbReference type="Proteomes" id="UP000192418">
    <property type="component" value="Unassembled WGS sequence"/>
</dbReference>
<evidence type="ECO:0000259" key="2">
    <source>
        <dbReference type="PROSITE" id="PS51782"/>
    </source>
</evidence>
<dbReference type="OrthoDB" id="9765158at2"/>
<keyword evidence="1" id="KW-0732">Signal</keyword>
<dbReference type="InterPro" id="IPR018392">
    <property type="entry name" value="LysM"/>
</dbReference>
<evidence type="ECO:0000313" key="4">
    <source>
        <dbReference type="Proteomes" id="UP000192418"/>
    </source>
</evidence>
<feature type="domain" description="LysM" evidence="2">
    <location>
        <begin position="40"/>
        <end position="88"/>
    </location>
</feature>
<gene>
    <name evidence="3" type="ORF">SAMN02746065_102234</name>
</gene>
<proteinExistence type="predicted"/>
<name>A0A1W1ZE37_9BACT</name>
<dbReference type="CDD" id="cd00118">
    <property type="entry name" value="LysM"/>
    <property type="match status" value="1"/>
</dbReference>
<dbReference type="InterPro" id="IPR036779">
    <property type="entry name" value="LysM_dom_sf"/>
</dbReference>
<dbReference type="Gene3D" id="3.10.350.10">
    <property type="entry name" value="LysM domain"/>
    <property type="match status" value="1"/>
</dbReference>